<reference evidence="2 3" key="1">
    <citation type="submission" date="2016-11" db="EMBL/GenBank/DDBJ databases">
        <authorList>
            <person name="Jaros S."/>
            <person name="Januszkiewicz K."/>
            <person name="Wedrychowicz H."/>
        </authorList>
    </citation>
    <scope>NUCLEOTIDE SEQUENCE [LARGE SCALE GENOMIC DNA]</scope>
    <source>
        <strain evidence="2 3">DSM 25661</strain>
    </source>
</reference>
<protein>
    <recommendedName>
        <fullName evidence="4">Glycine zipper</fullName>
    </recommendedName>
</protein>
<proteinExistence type="predicted"/>
<dbReference type="Proteomes" id="UP000184462">
    <property type="component" value="Unassembled WGS sequence"/>
</dbReference>
<name>A0A1M4UYM3_9FLAO</name>
<evidence type="ECO:0000313" key="2">
    <source>
        <dbReference type="EMBL" id="SHE61851.1"/>
    </source>
</evidence>
<dbReference type="RefSeq" id="WP_143185646.1">
    <property type="nucleotide sequence ID" value="NZ_FQTW01000003.1"/>
</dbReference>
<evidence type="ECO:0008006" key="4">
    <source>
        <dbReference type="Google" id="ProtNLM"/>
    </source>
</evidence>
<keyword evidence="3" id="KW-1185">Reference proteome</keyword>
<organism evidence="2 3">
    <name type="scientific">Psychroflexus salarius</name>
    <dbReference type="NCBI Taxonomy" id="1155689"/>
    <lineage>
        <taxon>Bacteria</taxon>
        <taxon>Pseudomonadati</taxon>
        <taxon>Bacteroidota</taxon>
        <taxon>Flavobacteriia</taxon>
        <taxon>Flavobacteriales</taxon>
        <taxon>Flavobacteriaceae</taxon>
        <taxon>Psychroflexus</taxon>
    </lineage>
</organism>
<evidence type="ECO:0000256" key="1">
    <source>
        <dbReference type="SAM" id="SignalP"/>
    </source>
</evidence>
<evidence type="ECO:0000313" key="3">
    <source>
        <dbReference type="Proteomes" id="UP000184462"/>
    </source>
</evidence>
<feature type="chain" id="PRO_5012725296" description="Glycine zipper" evidence="1">
    <location>
        <begin position="22"/>
        <end position="253"/>
    </location>
</feature>
<feature type="signal peptide" evidence="1">
    <location>
        <begin position="1"/>
        <end position="21"/>
    </location>
</feature>
<sequence length="253" mass="28277">MKNLSKFILSLIAIFIFSSCSEDSDSVVEDITLKNQKVDYGEMHNTGLNAYYKQKADKINSNLNEFSHELVNINNSLYPKYFNNVSDIKISKLSLKLYGTNDKTKFNYRERSIYLIDELVAEKQISRELGNLIESFVISNPNKNQILNSISRFKKKGVMKYNDEKGLEIFTSVYLASDQFWTERENNSFVFKSDCDPKNQVRIADAAGGIFGGLLGTAIGGFGGIVGASVGSQGYSALVEELQENSDGSRSCI</sequence>
<gene>
    <name evidence="2" type="ORF">SAMN05444278_103163</name>
</gene>
<keyword evidence="1" id="KW-0732">Signal</keyword>
<dbReference type="AlphaFoldDB" id="A0A1M4UYM3"/>
<dbReference type="PROSITE" id="PS51257">
    <property type="entry name" value="PROKAR_LIPOPROTEIN"/>
    <property type="match status" value="1"/>
</dbReference>
<dbReference type="EMBL" id="FQTW01000003">
    <property type="protein sequence ID" value="SHE61851.1"/>
    <property type="molecule type" value="Genomic_DNA"/>
</dbReference>
<accession>A0A1M4UYM3</accession>